<dbReference type="Pfam" id="PF03011">
    <property type="entry name" value="PFEMP"/>
    <property type="match status" value="2"/>
</dbReference>
<evidence type="ECO:0000259" key="4">
    <source>
        <dbReference type="Pfam" id="PF03011"/>
    </source>
</evidence>
<feature type="domain" description="Duffy-binding-like" evidence="4">
    <location>
        <begin position="1485"/>
        <end position="1591"/>
    </location>
</feature>
<feature type="compositionally biased region" description="Acidic residues" evidence="2">
    <location>
        <begin position="1605"/>
        <end position="1615"/>
    </location>
</feature>
<feature type="region of interest" description="Disordered" evidence="2">
    <location>
        <begin position="728"/>
        <end position="801"/>
    </location>
</feature>
<feature type="region of interest" description="Disordered" evidence="2">
    <location>
        <begin position="842"/>
        <end position="881"/>
    </location>
</feature>
<evidence type="ECO:0000313" key="10">
    <source>
        <dbReference type="Proteomes" id="UP000030688"/>
    </source>
</evidence>
<feature type="compositionally biased region" description="Polar residues" evidence="2">
    <location>
        <begin position="1055"/>
        <end position="1067"/>
    </location>
</feature>
<feature type="region of interest" description="Disordered" evidence="2">
    <location>
        <begin position="1582"/>
        <end position="1695"/>
    </location>
</feature>
<feature type="region of interest" description="Disordered" evidence="2">
    <location>
        <begin position="1169"/>
        <end position="1190"/>
    </location>
</feature>
<dbReference type="FunFam" id="1.20.58.830:FF:000005">
    <property type="entry name" value="Erythrocyte membrane protein 1, PfEMP1"/>
    <property type="match status" value="1"/>
</dbReference>
<dbReference type="InterPro" id="IPR042202">
    <property type="entry name" value="Duffy-ag-bd_sf"/>
</dbReference>
<dbReference type="InterPro" id="IPR008602">
    <property type="entry name" value="Duffy-antigen-binding"/>
</dbReference>
<feature type="domain" description="Duffy-antigen binding" evidence="5">
    <location>
        <begin position="879"/>
        <end position="1109"/>
    </location>
</feature>
<feature type="compositionally biased region" description="Basic residues" evidence="2">
    <location>
        <begin position="1674"/>
        <end position="1686"/>
    </location>
</feature>
<feature type="region of interest" description="Disordered" evidence="2">
    <location>
        <begin position="961"/>
        <end position="989"/>
    </location>
</feature>
<dbReference type="InterPro" id="IPR004258">
    <property type="entry name" value="DBL"/>
</dbReference>
<dbReference type="GO" id="GO:0046789">
    <property type="term" value="F:host cell surface receptor binding"/>
    <property type="evidence" value="ECO:0007669"/>
    <property type="project" value="InterPro"/>
</dbReference>
<feature type="transmembrane region" description="Helical" evidence="3">
    <location>
        <begin position="1699"/>
        <end position="1721"/>
    </location>
</feature>
<evidence type="ECO:0000259" key="8">
    <source>
        <dbReference type="Pfam" id="PF22672"/>
    </source>
</evidence>
<proteinExistence type="predicted"/>
<dbReference type="Gene3D" id="1.20.58.1930">
    <property type="match status" value="2"/>
</dbReference>
<feature type="domain" description="Cysteine-rich interdomain region 1 gamma" evidence="7">
    <location>
        <begin position="1403"/>
        <end position="1457"/>
    </location>
</feature>
<feature type="domain" description="Duffy-antigen binding" evidence="5">
    <location>
        <begin position="121"/>
        <end position="307"/>
    </location>
</feature>
<name>W7EY13_PLAF8</name>
<feature type="domain" description="Duffy-binding-like" evidence="8">
    <location>
        <begin position="1208"/>
        <end position="1360"/>
    </location>
</feature>
<reference evidence="9 10" key="2">
    <citation type="submission" date="2013-02" db="EMBL/GenBank/DDBJ databases">
        <title>The Genome Sequence of Plasmodium falciparum 7G8.</title>
        <authorList>
            <consortium name="The Broad Institute Genome Sequencing Platform"/>
            <consortium name="The Broad Institute Genome Sequencing Center for Infectious Disease"/>
            <person name="Neafsey D."/>
            <person name="Cheeseman I."/>
            <person name="Volkman S."/>
            <person name="Adams J."/>
            <person name="Walker B."/>
            <person name="Young S.K."/>
            <person name="Zeng Q."/>
            <person name="Gargeya S."/>
            <person name="Fitzgerald M."/>
            <person name="Haas B."/>
            <person name="Abouelleil A."/>
            <person name="Alvarado L."/>
            <person name="Arachchi H.M."/>
            <person name="Berlin A.M."/>
            <person name="Chapman S.B."/>
            <person name="Dewar J."/>
            <person name="Goldberg J."/>
            <person name="Griggs A."/>
            <person name="Gujja S."/>
            <person name="Hansen M."/>
            <person name="Howarth C."/>
            <person name="Imamovic A."/>
            <person name="Larimer J."/>
            <person name="McCowan C."/>
            <person name="Murphy C."/>
            <person name="Neiman D."/>
            <person name="Pearson M."/>
            <person name="Priest M."/>
            <person name="Roberts A."/>
            <person name="Saif S."/>
            <person name="Shea T."/>
            <person name="Sisk P."/>
            <person name="Sykes S."/>
            <person name="Wortman J."/>
            <person name="Nusbaum C."/>
            <person name="Birren B."/>
        </authorList>
    </citation>
    <scope>NUCLEOTIDE SEQUENCE [LARGE SCALE GENOMIC DNA]</scope>
    <source>
        <strain evidence="9 10">7G8</strain>
    </source>
</reference>
<evidence type="ECO:0008006" key="11">
    <source>
        <dbReference type="Google" id="ProtNLM"/>
    </source>
</evidence>
<feature type="domain" description="Duffy-binding-like" evidence="4">
    <location>
        <begin position="591"/>
        <end position="732"/>
    </location>
</feature>
<dbReference type="Pfam" id="PF05424">
    <property type="entry name" value="Duffy_binding"/>
    <property type="match status" value="2"/>
</dbReference>
<dbReference type="InterPro" id="IPR054595">
    <property type="entry name" value="DBL_C"/>
</dbReference>
<feature type="domain" description="Duffy-binding-like" evidence="8">
    <location>
        <begin position="311"/>
        <end position="472"/>
    </location>
</feature>
<dbReference type="InterPro" id="IPR029210">
    <property type="entry name" value="PfEMP1_NTS"/>
</dbReference>
<dbReference type="Gene3D" id="1.20.1310.20">
    <property type="entry name" value="Duffy-antigen binding domain"/>
    <property type="match status" value="2"/>
</dbReference>
<dbReference type="SUPFAM" id="SSF140924">
    <property type="entry name" value="Duffy binding domain-like"/>
    <property type="match status" value="4"/>
</dbReference>
<feature type="compositionally biased region" description="Pro residues" evidence="2">
    <location>
        <begin position="1643"/>
        <end position="1654"/>
    </location>
</feature>
<feature type="region of interest" description="Disordered" evidence="2">
    <location>
        <begin position="1"/>
        <end position="22"/>
    </location>
</feature>
<evidence type="ECO:0000313" key="9">
    <source>
        <dbReference type="EMBL" id="EUR68155.1"/>
    </source>
</evidence>
<feature type="compositionally biased region" description="Basic and acidic residues" evidence="2">
    <location>
        <begin position="9"/>
        <end position="22"/>
    </location>
</feature>
<accession>W7EY13</accession>
<sequence>MVPKPHGSAAKEPDYSDATDAKDLLDKIGEEIYKKAKDDANDFREKLKGTLSQATYPRDKYPEGRTPSDPCELQYEYHTNVTSNVIDPCEHKKGKRLSEVHSSECDNRKIRDSDKKNISVGACAPYRRLHVCDKNLEQLTPEKITNNHNLLLDVCLAAKFEGASIKGYHPQYEVQYPSSGSTMCTMLARSFADIGDIVRGKDLYSGNKKKERLEEKLKQYFKNIYDNLNGAQKHYKDGAPEFYKLREDWWTANRATVWKALTCDVPKGDVHYFRKTCSMGQSHVNDKCTCANGDVPTYLDYVPQFLRWFEEWAEDFCRKRKKKIENAIKNCRGDNGKERYCDLNGFDCTKTAKKENKLFPDSECHKCSVACNPFVPWIDNQQKEFLKQKKKYENEIKKEHDTKITIGDKTINNLYVKEFYQQLQSSYKDVEDFLQKLNDESICKKPPTVGKETADAADFTKDNLEETFSRTKYCRACPLCGVNGPKGNWTDIEDKVCTLVEKKYDSNNTTNIDILTADKSQKNILQKYNKFCKNGANDEKSATPTANGGGQIKNWQCYYDEEKPSGQNNNCILGKWEDFTGNEDVTSYNVFFYNSIIEMLNDSIEWKDKLNSCINNETGKCRKLCKNPCECYKRWIEKKKTELEKIKEHFHKQRDIEDLAFREMTLRGILNVTFLDDIKDAYLYKQQLQKIEERLKDKMEEGFNFERSQTSIDKFLQEEEQFAEKCLEKHNDCPPPPVIPADKGVARAGGPPAVPSRDTKDTEEDTDSEEDEDDTDDGAVENQVEVKEDTEAKTEEEVTKETTTTLDVCPIVKKALEDDLSEACNLKYVKGKNYGWKCVPTEKPGEATSEGSSGENGALLPRAKRAAPSSPSGKDTGSICVPPRRRRLYVGKLQEWVKSGKTEASVSLKTSESSQAGSESQTPLSGTPSQSEKLRTAFIESAAVETFFLWDRYKKIKAKEEEEKKKKQQELFTHMSSVDEKPEEELQESGKIPDDFLRQMFYTLGDYRDICVGVKDNDVINALEKSVDNIRSGEKSNNITMKEISSKIEEILKNGDNNKPSGVQNGGTPPVKPNGTTPQQTWWDKHAPSIWNAMVCALTYKDGGEGKTTITQDGTLKEKLLDTEGKKPKPKTDGTNKIEKDNEVYEKLWDEANNKPKNHDYQYSSVTIGGEGAEGQLQSTDSKDAARGEKTPLDSFIKRPPYFRYLEEWGETFCRQRTRMLKNVKHNCRNNDLPGHEHCSGDGHDCTRDVIKHNDMSADPNCPDCYKQCRKYRKWIDIKFVEYQNQKSIYQAEHGKLKANHNCDNKEFCKKIQQHTTAADYLAALKQCKNGQNSENNGNEKEEKNNEINFEDIPQTFSRSTYCKTCPFNIVNCNGGRAKNGCNEVKGNGNTWDSVFNANGENSTTINVHMIDRRGPYMEKKSNDLFNASRLFKGIRKQNWTCKFNKDEDKDVCKLDKFDQEVDLNQHTTFKVLLIYWLEDFIEGKYKCVKEWVEKKKKEWEEIKKHFNIRKDDEAYNIKYTVKTFLGILIPRMDLTNGKEKIQELNKFLRSYECNCAANSTSEDSKKNDVIDCLLDRLQEKATSCPGKTSDSPEEKCGEDPTPLENDEETMEEENSVTQPNICPTVEEPKETEEGEEKCEPASPAPSEEPAPTEPPEEKAPAPAPNGGEEKAKPAKPKTRTKKRHVAPPDDPWEPLKNAMLSSTIMWSIGIGFAAFTYFYLKKSIIKKKN</sequence>
<dbReference type="Pfam" id="PF18562">
    <property type="entry name" value="CIDR1_gamma"/>
    <property type="match status" value="1"/>
</dbReference>
<dbReference type="FunFam" id="1.20.58.830:FF:000002">
    <property type="entry name" value="Erythrocyte membrane protein 1, PfEMP1"/>
    <property type="match status" value="1"/>
</dbReference>
<feature type="compositionally biased region" description="Basic and acidic residues" evidence="2">
    <location>
        <begin position="1181"/>
        <end position="1190"/>
    </location>
</feature>
<gene>
    <name evidence="9" type="ORF">PFBG_04120</name>
</gene>
<keyword evidence="3" id="KW-0812">Transmembrane</keyword>
<feature type="region of interest" description="Disordered" evidence="2">
    <location>
        <begin position="48"/>
        <end position="67"/>
    </location>
</feature>
<dbReference type="Pfam" id="PF15447">
    <property type="entry name" value="NTS"/>
    <property type="match status" value="1"/>
</dbReference>
<keyword evidence="1" id="KW-0175">Coiled coil</keyword>
<evidence type="ECO:0000256" key="2">
    <source>
        <dbReference type="SAM" id="MobiDB-lite"/>
    </source>
</evidence>
<dbReference type="Proteomes" id="UP000030688">
    <property type="component" value="Unassembled WGS sequence"/>
</dbReference>
<keyword evidence="3" id="KW-1133">Transmembrane helix</keyword>
<feature type="compositionally biased region" description="Basic and acidic residues" evidence="2">
    <location>
        <begin position="784"/>
        <end position="800"/>
    </location>
</feature>
<dbReference type="GO" id="GO:0016020">
    <property type="term" value="C:membrane"/>
    <property type="evidence" value="ECO:0007669"/>
    <property type="project" value="InterPro"/>
</dbReference>
<feature type="coiled-coil region" evidence="1">
    <location>
        <begin position="382"/>
        <end position="440"/>
    </location>
</feature>
<feature type="region of interest" description="Disordered" evidence="2">
    <location>
        <begin position="1053"/>
        <end position="1080"/>
    </location>
</feature>
<feature type="region of interest" description="Disordered" evidence="2">
    <location>
        <begin position="907"/>
        <end position="932"/>
    </location>
</feature>
<feature type="compositionally biased region" description="Polar residues" evidence="2">
    <location>
        <begin position="907"/>
        <end position="931"/>
    </location>
</feature>
<dbReference type="FunFam" id="1.20.1310.20:FF:000001">
    <property type="entry name" value="Erythrocyte membrane protein 1, PfEMP1"/>
    <property type="match status" value="1"/>
</dbReference>
<dbReference type="Pfam" id="PF22672">
    <property type="entry name" value="DBL_C"/>
    <property type="match status" value="2"/>
</dbReference>
<evidence type="ECO:0000259" key="5">
    <source>
        <dbReference type="Pfam" id="PF05424"/>
    </source>
</evidence>
<organism evidence="9 10">
    <name type="scientific">Plasmodium falciparum (isolate 7G8)</name>
    <dbReference type="NCBI Taxonomy" id="57266"/>
    <lineage>
        <taxon>Eukaryota</taxon>
        <taxon>Sar</taxon>
        <taxon>Alveolata</taxon>
        <taxon>Apicomplexa</taxon>
        <taxon>Aconoidasida</taxon>
        <taxon>Haemosporida</taxon>
        <taxon>Plasmodiidae</taxon>
        <taxon>Plasmodium</taxon>
        <taxon>Plasmodium (Laverania)</taxon>
    </lineage>
</organism>
<reference evidence="10" key="1">
    <citation type="submission" date="2007-11" db="EMBL/GenBank/DDBJ databases">
        <authorList>
            <consortium name="The Broad Institute Genome Sequencing Platform"/>
            <person name="Volkman S.K."/>
            <person name="Daily J.P."/>
            <person name="Sarr O."/>
            <person name="Ndiaye D."/>
            <person name="Ndir O."/>
            <person name="Mboup S."/>
            <person name="Lukens A."/>
            <person name="Stange-Thomann N."/>
            <person name="Mauceli E."/>
            <person name="Gnerre S."/>
            <person name="Jaffe D."/>
            <person name="Zainoun J."/>
            <person name="Wiegand R.C."/>
            <person name="Birren B."/>
            <person name="Galagan J."/>
            <person name="Lander E."/>
            <person name="Wirth D.F."/>
        </authorList>
    </citation>
    <scope>NUCLEOTIDE SEQUENCE [LARGE SCALE GENOMIC DNA]</scope>
    <source>
        <strain evidence="10">7G8</strain>
    </source>
</reference>
<keyword evidence="3" id="KW-0472">Membrane</keyword>
<evidence type="ECO:0000256" key="1">
    <source>
        <dbReference type="SAM" id="Coils"/>
    </source>
</evidence>
<feature type="compositionally biased region" description="Acidic residues" evidence="2">
    <location>
        <begin position="761"/>
        <end position="779"/>
    </location>
</feature>
<protein>
    <recommendedName>
        <fullName evidence="11">Erythrocyte membrane protein 1</fullName>
    </recommendedName>
</protein>
<dbReference type="InterPro" id="IPR041480">
    <property type="entry name" value="CIDR1_gamma"/>
</dbReference>
<evidence type="ECO:0000259" key="7">
    <source>
        <dbReference type="Pfam" id="PF18562"/>
    </source>
</evidence>
<evidence type="ECO:0000259" key="6">
    <source>
        <dbReference type="Pfam" id="PF15447"/>
    </source>
</evidence>
<dbReference type="Gene3D" id="1.20.58.830">
    <property type="match status" value="3"/>
</dbReference>
<feature type="domain" description="Plasmodium falciparum erythrocyte membrane protein-1 N-terminal segment" evidence="6">
    <location>
        <begin position="20"/>
        <end position="55"/>
    </location>
</feature>
<dbReference type="EMBL" id="KE123629">
    <property type="protein sequence ID" value="EUR68155.1"/>
    <property type="molecule type" value="Genomic_DNA"/>
</dbReference>
<evidence type="ECO:0000256" key="3">
    <source>
        <dbReference type="SAM" id="Phobius"/>
    </source>
</evidence>